<dbReference type="OrthoDB" id="415706at2759"/>
<dbReference type="KEGG" id="ncr:NCU05693"/>
<evidence type="ECO:0000256" key="1">
    <source>
        <dbReference type="ARBA" id="ARBA00022741"/>
    </source>
</evidence>
<dbReference type="GO" id="GO:0003924">
    <property type="term" value="F:GTPase activity"/>
    <property type="evidence" value="ECO:0000318"/>
    <property type="project" value="GO_Central"/>
</dbReference>
<dbReference type="GO" id="GO:0005525">
    <property type="term" value="F:GTP binding"/>
    <property type="evidence" value="ECO:0007669"/>
    <property type="project" value="InterPro"/>
</dbReference>
<feature type="domain" description="GED" evidence="4">
    <location>
        <begin position="663"/>
        <end position="750"/>
    </location>
</feature>
<dbReference type="GO" id="GO:0016559">
    <property type="term" value="P:peroxisome fission"/>
    <property type="evidence" value="ECO:0000318"/>
    <property type="project" value="GO_Central"/>
</dbReference>
<dbReference type="Proteomes" id="UP000001805">
    <property type="component" value="Chromosome 3, Linkage Group III"/>
</dbReference>
<feature type="domain" description="Dynamin-type G" evidence="5">
    <location>
        <begin position="50"/>
        <end position="345"/>
    </location>
</feature>
<evidence type="ECO:0000313" key="6">
    <source>
        <dbReference type="EMBL" id="EAA33819.3"/>
    </source>
</evidence>
<gene>
    <name evidence="6" type="ORF">NCU05693</name>
</gene>
<dbReference type="EMBL" id="CM002238">
    <property type="protein sequence ID" value="EAA33819.3"/>
    <property type="molecule type" value="Genomic_DNA"/>
</dbReference>
<dbReference type="GO" id="GO:0016020">
    <property type="term" value="C:membrane"/>
    <property type="evidence" value="ECO:0000318"/>
    <property type="project" value="GO_Central"/>
</dbReference>
<dbReference type="STRING" id="367110.Q7SBP5"/>
<dbReference type="PROSITE" id="PS51718">
    <property type="entry name" value="G_DYNAMIN_2"/>
    <property type="match status" value="1"/>
</dbReference>
<keyword evidence="7" id="KW-1185">Reference proteome</keyword>
<dbReference type="SMART" id="SM00053">
    <property type="entry name" value="DYNc"/>
    <property type="match status" value="1"/>
</dbReference>
<sequence>MKLKRSLPETTTATPSTMGSEIKPPASGILTSPDRLRKIDQLREKNIDVILPLPTLVAVGDQSSGKSSLLESVTGIPFPRGQELCTRYATQITHRRDPEVQIIITIIPAPQSTEAEKATLRSYRKELSSTTELRDQFAKILDEVNVYMKIKTDKNPEGEKTFSRDILKIEKCGPTEDYLTVIDVPGIFRLTSKGQTTESDRNLVRDMVTGFIKDKRTIILAVLPANVDVMTQEILALAEQYDPDGERTLGVLTKPDLVIERSAKEAVCNLVTGRKKALNLGYYLVKNRGGDDDDDSKDDSGIRRKERDLFQQSPWCNLPQERVGVAALRERLQDLLGEITDKAYPELRSEARKKLAEAREQQDALGPPRQTEREQQQYLAQIAAKFQQIVRAALEANYSTHSAFDEHGLRLISQVVTVIDIFNRQMRQKGHTYSFGKIDTGEWGSSDNKADDSEEEENASEHGTEQNIATNAKEVRRAFPELESIIHMVEEPSAEFTVQQDNSNWIRNMYHESRGVELGTFSPIVLASAFREQTTKWSLMTEHHLSDIILSIHKFIISILKIVCSDSKLFEAIKSILMDDLLARYAKGMDYAKFLVQVEREKKPYTVNHYFSSNLQKARGDRVAEALQNKRYYDSNCVSVEYAVKFEHVSTAITNKSNEQHAQDDIHDILKSYYKVSRKRFVDNVWLYAVDHHLLSGPNSPLTLFSEQWVLGLDEDSLNAIAGESRTTRDKRKELTKKIADLEEALRILK</sequence>
<organism evidence="6 7">
    <name type="scientific">Neurospora crassa (strain ATCC 24698 / 74-OR23-1A / CBS 708.71 / DSM 1257 / FGSC 987)</name>
    <dbReference type="NCBI Taxonomy" id="367110"/>
    <lineage>
        <taxon>Eukaryota</taxon>
        <taxon>Fungi</taxon>
        <taxon>Dikarya</taxon>
        <taxon>Ascomycota</taxon>
        <taxon>Pezizomycotina</taxon>
        <taxon>Sordariomycetes</taxon>
        <taxon>Sordariomycetidae</taxon>
        <taxon>Sordariales</taxon>
        <taxon>Sordariaceae</taxon>
        <taxon>Neurospora</taxon>
    </lineage>
</organism>
<evidence type="ECO:0000256" key="2">
    <source>
        <dbReference type="ARBA" id="ARBA00023134"/>
    </source>
</evidence>
<dbReference type="PANTHER" id="PTHR11566">
    <property type="entry name" value="DYNAMIN"/>
    <property type="match status" value="1"/>
</dbReference>
<feature type="region of interest" description="Disordered" evidence="3">
    <location>
        <begin position="353"/>
        <end position="376"/>
    </location>
</feature>
<dbReference type="GO" id="GO:0008017">
    <property type="term" value="F:microtubule binding"/>
    <property type="evidence" value="ECO:0000318"/>
    <property type="project" value="GO_Central"/>
</dbReference>
<evidence type="ECO:0000259" key="5">
    <source>
        <dbReference type="PROSITE" id="PS51718"/>
    </source>
</evidence>
<accession>Q7SBP5</accession>
<dbReference type="InterPro" id="IPR022812">
    <property type="entry name" value="Dynamin"/>
</dbReference>
<feature type="compositionally biased region" description="Basic and acidic residues" evidence="3">
    <location>
        <begin position="353"/>
        <end position="362"/>
    </location>
</feature>
<dbReference type="InterPro" id="IPR030381">
    <property type="entry name" value="G_DYNAMIN_dom"/>
</dbReference>
<dbReference type="InterPro" id="IPR027417">
    <property type="entry name" value="P-loop_NTPase"/>
</dbReference>
<dbReference type="PANTHER" id="PTHR11566:SF215">
    <property type="entry name" value="DYNAMIN GTPASE"/>
    <property type="match status" value="1"/>
</dbReference>
<feature type="region of interest" description="Disordered" evidence="3">
    <location>
        <begin position="1"/>
        <end position="31"/>
    </location>
</feature>
<dbReference type="InterPro" id="IPR000375">
    <property type="entry name" value="Dynamin_stalk"/>
</dbReference>
<evidence type="ECO:0000259" key="4">
    <source>
        <dbReference type="PROSITE" id="PS51388"/>
    </source>
</evidence>
<protein>
    <submittedName>
        <fullName evidence="6">Interferon-induced GTP-binding protein Mx2</fullName>
    </submittedName>
</protein>
<dbReference type="SUPFAM" id="SSF52540">
    <property type="entry name" value="P-loop containing nucleoside triphosphate hydrolases"/>
    <property type="match status" value="1"/>
</dbReference>
<dbReference type="FunFam" id="3.40.50.300:FF:001425">
    <property type="entry name" value="Dynamin GTPase, putative"/>
    <property type="match status" value="1"/>
</dbReference>
<dbReference type="PRINTS" id="PR00195">
    <property type="entry name" value="DYNAMIN"/>
</dbReference>
<dbReference type="InterPro" id="IPR020850">
    <property type="entry name" value="GED_dom"/>
</dbReference>
<dbReference type="RefSeq" id="XP_963055.3">
    <property type="nucleotide sequence ID" value="XM_957962.3"/>
</dbReference>
<dbReference type="Pfam" id="PF01031">
    <property type="entry name" value="Dynamin_M"/>
    <property type="match status" value="1"/>
</dbReference>
<dbReference type="InParanoid" id="Q7SBP5"/>
<feature type="compositionally biased region" description="Polar residues" evidence="3">
    <location>
        <begin position="8"/>
        <end position="19"/>
    </location>
</feature>
<dbReference type="GO" id="GO:0005874">
    <property type="term" value="C:microtubule"/>
    <property type="evidence" value="ECO:0000318"/>
    <property type="project" value="GO_Central"/>
</dbReference>
<dbReference type="AlphaFoldDB" id="Q7SBP5"/>
<keyword evidence="2" id="KW-0342">GTP-binding</keyword>
<dbReference type="GO" id="GO:0005737">
    <property type="term" value="C:cytoplasm"/>
    <property type="evidence" value="ECO:0000318"/>
    <property type="project" value="GO_Central"/>
</dbReference>
<dbReference type="Pfam" id="PF00350">
    <property type="entry name" value="Dynamin_N"/>
    <property type="match status" value="1"/>
</dbReference>
<evidence type="ECO:0000313" key="7">
    <source>
        <dbReference type="Proteomes" id="UP000001805"/>
    </source>
</evidence>
<dbReference type="VEuPathDB" id="FungiDB:NCU05693"/>
<name>Q7SBP5_NEUCR</name>
<dbReference type="Gene3D" id="3.40.50.300">
    <property type="entry name" value="P-loop containing nucleotide triphosphate hydrolases"/>
    <property type="match status" value="1"/>
</dbReference>
<dbReference type="PROSITE" id="PS51388">
    <property type="entry name" value="GED"/>
    <property type="match status" value="1"/>
</dbReference>
<evidence type="ECO:0000256" key="3">
    <source>
        <dbReference type="SAM" id="MobiDB-lite"/>
    </source>
</evidence>
<dbReference type="CDD" id="cd08771">
    <property type="entry name" value="DLP_1"/>
    <property type="match status" value="1"/>
</dbReference>
<feature type="region of interest" description="Disordered" evidence="3">
    <location>
        <begin position="433"/>
        <end position="471"/>
    </location>
</feature>
<dbReference type="InterPro" id="IPR001401">
    <property type="entry name" value="Dynamin_GTPase"/>
</dbReference>
<dbReference type="PaxDb" id="5141-EFNCRP00000007620"/>
<keyword evidence="1" id="KW-0547">Nucleotide-binding</keyword>
<dbReference type="HOGENOM" id="CLU_008964_7_2_1"/>
<reference evidence="6 7" key="1">
    <citation type="journal article" date="2003" name="Nature">
        <title>The genome sequence of the filamentous fungus Neurospora crassa.</title>
        <authorList>
            <person name="Galagan J.E."/>
            <person name="Calvo S.E."/>
            <person name="Borkovich K.A."/>
            <person name="Selker E.U."/>
            <person name="Read N.D."/>
            <person name="Jaffe D."/>
            <person name="FitzHugh W."/>
            <person name="Ma L.J."/>
            <person name="Smirnov S."/>
            <person name="Purcell S."/>
            <person name="Rehman B."/>
            <person name="Elkins T."/>
            <person name="Engels R."/>
            <person name="Wang S."/>
            <person name="Nielsen C.B."/>
            <person name="Butler J."/>
            <person name="Endrizzi M."/>
            <person name="Qui D."/>
            <person name="Ianakiev P."/>
            <person name="Bell-Pedersen D."/>
            <person name="Nelson M.A."/>
            <person name="Werner-Washburne M."/>
            <person name="Selitrennikoff C.P."/>
            <person name="Kinsey J.A."/>
            <person name="Braun E.L."/>
            <person name="Zelter A."/>
            <person name="Schulte U."/>
            <person name="Kothe G.O."/>
            <person name="Jedd G."/>
            <person name="Mewes W."/>
            <person name="Staben C."/>
            <person name="Marcotte E."/>
            <person name="Greenberg D."/>
            <person name="Roy A."/>
            <person name="Foley K."/>
            <person name="Naylor J."/>
            <person name="Stange-Thomann N."/>
            <person name="Barrett R."/>
            <person name="Gnerre S."/>
            <person name="Kamal M."/>
            <person name="Kamvysselis M."/>
            <person name="Mauceli E."/>
            <person name="Bielke C."/>
            <person name="Rudd S."/>
            <person name="Frishman D."/>
            <person name="Krystofova S."/>
            <person name="Rasmussen C."/>
            <person name="Metzenberg R.L."/>
            <person name="Perkins D.D."/>
            <person name="Kroken S."/>
            <person name="Cogoni C."/>
            <person name="Macino G."/>
            <person name="Catcheside D."/>
            <person name="Li W."/>
            <person name="Pratt R.J."/>
            <person name="Osmani S.A."/>
            <person name="DeSouza C.P."/>
            <person name="Glass L."/>
            <person name="Orbach M.J."/>
            <person name="Berglund J.A."/>
            <person name="Voelker R."/>
            <person name="Yarden O."/>
            <person name="Plamann M."/>
            <person name="Seiler S."/>
            <person name="Dunlap J."/>
            <person name="Radford A."/>
            <person name="Aramayo R."/>
            <person name="Natvig D.O."/>
            <person name="Alex L.A."/>
            <person name="Mannhaupt G."/>
            <person name="Ebbole D.J."/>
            <person name="Freitag M."/>
            <person name="Paulsen I."/>
            <person name="Sachs M.S."/>
            <person name="Lander E.S."/>
            <person name="Nusbaum C."/>
            <person name="Birren B."/>
        </authorList>
    </citation>
    <scope>NUCLEOTIDE SEQUENCE [LARGE SCALE GENOMIC DNA]</scope>
    <source>
        <strain evidence="7">ATCC 24698 / 74-OR23-1A / CBS 708.71 / DSM 1257 / FGSC 987</strain>
    </source>
</reference>
<dbReference type="GeneID" id="3879204"/>
<dbReference type="InterPro" id="IPR045063">
    <property type="entry name" value="Dynamin_N"/>
</dbReference>
<proteinExistence type="predicted"/>